<evidence type="ECO:0000259" key="1">
    <source>
        <dbReference type="PROSITE" id="PS51688"/>
    </source>
</evidence>
<dbReference type="OrthoDB" id="1488700at2"/>
<sequence>MKNIIYILIILPFFSLAQVGIGTTNPNINAALEIATTDKGLLLPRLNLSNTTSAAPLTAHVSGMLVYNLASIGDVSPGFYYNNGTAWQRVATSVAAGTGWNLDGNAGTNSSNDFLGTLDNQALTFRVNNIPKLRLETNGTIATLNTGNSIFIGDGAGINDDLSNNENIFIGNNAGNANTTGELNTAIGTNAFENNVSGSRNISFGLNSLRNNTTGNDNIAIGDLTLENGSSNNFNVAIGNQSFRYTTTGTNNVGVGYWAGRENRGGTNNVAIGSSALQNNTNGSFNTAIGNQAYDNGSHNNTTVIGYNADAGGDNRVNLGNTSITRISGQVNFTTYSDRRIKKNIKENVAGLDFIMKLRPVTYNLDISTQNKLLGVNESPDYDSKYDIEKIKISGFIAQEVDAAAKDSNYNFSGVKTPTENDPLYALTYAEFVVPLVKAVQEQQKMIEEIEREIATIKKNNKEK</sequence>
<dbReference type="InterPro" id="IPR011049">
    <property type="entry name" value="Serralysin-like_metalloprot_C"/>
</dbReference>
<dbReference type="AlphaFoldDB" id="A0A2T1N853"/>
<name>A0A2T1N853_9FLAO</name>
<proteinExistence type="predicted"/>
<organism evidence="2 3">
    <name type="scientific">Aurantibacter aestuarii</name>
    <dbReference type="NCBI Taxonomy" id="1266046"/>
    <lineage>
        <taxon>Bacteria</taxon>
        <taxon>Pseudomonadati</taxon>
        <taxon>Bacteroidota</taxon>
        <taxon>Flavobacteriia</taxon>
        <taxon>Flavobacteriales</taxon>
        <taxon>Flavobacteriaceae</taxon>
        <taxon>Aurantibacter</taxon>
    </lineage>
</organism>
<dbReference type="Proteomes" id="UP000238426">
    <property type="component" value="Unassembled WGS sequence"/>
</dbReference>
<keyword evidence="3" id="KW-1185">Reference proteome</keyword>
<dbReference type="PROSITE" id="PS51688">
    <property type="entry name" value="ICA"/>
    <property type="match status" value="1"/>
</dbReference>
<reference evidence="2 3" key="1">
    <citation type="submission" date="2018-03" db="EMBL/GenBank/DDBJ databases">
        <title>Mesoflavibacter sp. HG37 and Mesoflavibacter sp. HG96 sp.nov., two marine bacteria isolated from seawater of Western Pacific Ocean.</title>
        <authorList>
            <person name="Cheng H."/>
            <person name="Wu Y.-H."/>
            <person name="Guo L.-L."/>
            <person name="Xu X.-W."/>
        </authorList>
    </citation>
    <scope>NUCLEOTIDE SEQUENCE [LARGE SCALE GENOMIC DNA]</scope>
    <source>
        <strain evidence="2 3">KCTC 32269</strain>
    </source>
</reference>
<dbReference type="Gene3D" id="2.150.10.10">
    <property type="entry name" value="Serralysin-like metalloprotease, C-terminal"/>
    <property type="match status" value="1"/>
</dbReference>
<dbReference type="InterPro" id="IPR030392">
    <property type="entry name" value="S74_ICA"/>
</dbReference>
<accession>A0A2T1N853</accession>
<dbReference type="RefSeq" id="WP_106463187.1">
    <property type="nucleotide sequence ID" value="NZ_PXOQ01000009.1"/>
</dbReference>
<feature type="domain" description="Peptidase S74" evidence="1">
    <location>
        <begin position="337"/>
        <end position="454"/>
    </location>
</feature>
<protein>
    <recommendedName>
        <fullName evidence="1">Peptidase S74 domain-containing protein</fullName>
    </recommendedName>
</protein>
<gene>
    <name evidence="2" type="ORF">C7H52_07025</name>
</gene>
<dbReference type="EMBL" id="PXOQ01000009">
    <property type="protein sequence ID" value="PSG88049.1"/>
    <property type="molecule type" value="Genomic_DNA"/>
</dbReference>
<comment type="caution">
    <text evidence="2">The sequence shown here is derived from an EMBL/GenBank/DDBJ whole genome shotgun (WGS) entry which is preliminary data.</text>
</comment>
<evidence type="ECO:0000313" key="2">
    <source>
        <dbReference type="EMBL" id="PSG88049.1"/>
    </source>
</evidence>
<evidence type="ECO:0000313" key="3">
    <source>
        <dbReference type="Proteomes" id="UP000238426"/>
    </source>
</evidence>
<dbReference type="Pfam" id="PF13884">
    <property type="entry name" value="Peptidase_S74"/>
    <property type="match status" value="1"/>
</dbReference>